<evidence type="ECO:0000256" key="1">
    <source>
        <dbReference type="ARBA" id="ARBA00023239"/>
    </source>
</evidence>
<organism evidence="3 4">
    <name type="scientific">Nocardioides oceani</name>
    <dbReference type="NCBI Taxonomy" id="3058369"/>
    <lineage>
        <taxon>Bacteria</taxon>
        <taxon>Bacillati</taxon>
        <taxon>Actinomycetota</taxon>
        <taxon>Actinomycetes</taxon>
        <taxon>Propionibacteriales</taxon>
        <taxon>Nocardioidaceae</taxon>
        <taxon>Nocardioides</taxon>
    </lineage>
</organism>
<feature type="domain" description="Fumarylacetoacetase-like C-terminal" evidence="2">
    <location>
        <begin position="82"/>
        <end position="266"/>
    </location>
</feature>
<dbReference type="Proteomes" id="UP001168620">
    <property type="component" value="Unassembled WGS sequence"/>
</dbReference>
<name>A0ABT8FHB5_9ACTN</name>
<dbReference type="RefSeq" id="WP_300953178.1">
    <property type="nucleotide sequence ID" value="NZ_JAUHJQ010000005.1"/>
</dbReference>
<sequence length="269" mass="27687">MTETVTSVSTAALDAAAERLRTADRSGVPGVPVRDLIGRDDVAAAYAVQQRLVAERVAAGARVVGRKIGLTSAAVQAQLGVDQPDFGVLLDDMAYADGDTVPVTSVLQPRVEAEVAFVLGADLADGPLDREQVRGAIASAVAALEICGSRVADWDISFADTVADNASAGAYVLGSEPLTLEQVEPREVTMSMTINDEVVSTGSGEACLGDPLEAVVWLARQARDFGEPLRAGQVVLSGALGPMRPVGPGDRVTATITGLGAVSATFSEQ</sequence>
<dbReference type="Gene3D" id="3.90.850.10">
    <property type="entry name" value="Fumarylacetoacetase-like, C-terminal domain"/>
    <property type="match status" value="1"/>
</dbReference>
<keyword evidence="3" id="KW-0378">Hydrolase</keyword>
<evidence type="ECO:0000313" key="3">
    <source>
        <dbReference type="EMBL" id="MDN4174079.1"/>
    </source>
</evidence>
<dbReference type="InterPro" id="IPR050772">
    <property type="entry name" value="Hydratase-Decarb/MhpD_sf"/>
</dbReference>
<keyword evidence="4" id="KW-1185">Reference proteome</keyword>
<gene>
    <name evidence="3" type="ORF">QWY28_14045</name>
</gene>
<keyword evidence="1" id="KW-0456">Lyase</keyword>
<dbReference type="PANTHER" id="PTHR30143">
    <property type="entry name" value="ACID HYDRATASE"/>
    <property type="match status" value="1"/>
</dbReference>
<dbReference type="GO" id="GO:0016787">
    <property type="term" value="F:hydrolase activity"/>
    <property type="evidence" value="ECO:0007669"/>
    <property type="project" value="UniProtKB-KW"/>
</dbReference>
<evidence type="ECO:0000313" key="4">
    <source>
        <dbReference type="Proteomes" id="UP001168620"/>
    </source>
</evidence>
<proteinExistence type="predicted"/>
<dbReference type="SUPFAM" id="SSF56529">
    <property type="entry name" value="FAH"/>
    <property type="match status" value="1"/>
</dbReference>
<dbReference type="PANTHER" id="PTHR30143:SF0">
    <property type="entry name" value="2-KETO-4-PENTENOATE HYDRATASE"/>
    <property type="match status" value="1"/>
</dbReference>
<dbReference type="EMBL" id="JAUHJQ010000005">
    <property type="protein sequence ID" value="MDN4174079.1"/>
    <property type="molecule type" value="Genomic_DNA"/>
</dbReference>
<reference evidence="3" key="1">
    <citation type="submission" date="2023-06" db="EMBL/GenBank/DDBJ databases">
        <title>Draft genome sequence of Nocardioides sp. SOB77.</title>
        <authorList>
            <person name="Zhang G."/>
        </authorList>
    </citation>
    <scope>NUCLEOTIDE SEQUENCE</scope>
    <source>
        <strain evidence="3">SOB77</strain>
    </source>
</reference>
<dbReference type="InterPro" id="IPR036663">
    <property type="entry name" value="Fumarylacetoacetase_C_sf"/>
</dbReference>
<dbReference type="Pfam" id="PF01557">
    <property type="entry name" value="FAA_hydrolase"/>
    <property type="match status" value="1"/>
</dbReference>
<protein>
    <submittedName>
        <fullName evidence="3">Fumarylacetoacetate hydrolase family protein</fullName>
    </submittedName>
</protein>
<accession>A0ABT8FHB5</accession>
<comment type="caution">
    <text evidence="3">The sequence shown here is derived from an EMBL/GenBank/DDBJ whole genome shotgun (WGS) entry which is preliminary data.</text>
</comment>
<dbReference type="InterPro" id="IPR011234">
    <property type="entry name" value="Fumarylacetoacetase-like_C"/>
</dbReference>
<evidence type="ECO:0000259" key="2">
    <source>
        <dbReference type="Pfam" id="PF01557"/>
    </source>
</evidence>